<reference evidence="1" key="1">
    <citation type="submission" date="2022-11" db="EMBL/GenBank/DDBJ databases">
        <authorList>
            <person name="Mo P."/>
        </authorList>
    </citation>
    <scope>NUCLEOTIDE SEQUENCE</scope>
    <source>
        <strain evidence="1">HUAS 11-8</strain>
    </source>
</reference>
<dbReference type="EMBL" id="CP113836">
    <property type="protein sequence ID" value="WAL64547.1"/>
    <property type="molecule type" value="Genomic_DNA"/>
</dbReference>
<sequence length="431" mass="47620">MRTAFREVMAGDGARLELEVDCPGVLNPLADVEAGLSGRVVLPGLADDRHATGTLHIAPVARKRIRYRLDFTASDGRRLHLDGWKSIRYLRPVHSMTTLPATVTDESGRVVREVLLRFDLRRELGPMLRSFRLTGDALRPRWNGKPGRLEVWYTTLTDPATGTGFWVHHELVAPTGGADPYLHGWAAVFPPDSPPRLARFGPRPWPAPLELNAGEAGPLSWELEPRGASRTLFTFPRWAWLTGLLPAAQVVPRPSLRFHGRIRCDEREFPLAGAPGATAHIYGHGNAQRWAWLHADLGNGDVAEVVAAVSTRPGMRRLPPLPFVRLRVDGRDLPGGDPLLTAARLRAELGLPTWRVRGRAGGYRLAIEVTQPPEATVAVDYQDPDGSPAVCRNSERASARITVEKRDRGRWLPYREWTLDGTAHAEVGGRA</sequence>
<protein>
    <submittedName>
        <fullName evidence="1">Uncharacterized protein</fullName>
    </submittedName>
</protein>
<evidence type="ECO:0000313" key="2">
    <source>
        <dbReference type="Proteomes" id="UP001163203"/>
    </source>
</evidence>
<name>A0ABY7AWZ8_9PSEU</name>
<keyword evidence="2" id="KW-1185">Reference proteome</keyword>
<proteinExistence type="predicted"/>
<dbReference type="RefSeq" id="WP_268754767.1">
    <property type="nucleotide sequence ID" value="NZ_CP113836.1"/>
</dbReference>
<gene>
    <name evidence="1" type="ORF">ORV05_26790</name>
</gene>
<dbReference type="Proteomes" id="UP001163203">
    <property type="component" value="Chromosome"/>
</dbReference>
<evidence type="ECO:0000313" key="1">
    <source>
        <dbReference type="EMBL" id="WAL64547.1"/>
    </source>
</evidence>
<accession>A0ABY7AWZ8</accession>
<organism evidence="1 2">
    <name type="scientific">Amycolatopsis cynarae</name>
    <dbReference type="NCBI Taxonomy" id="2995223"/>
    <lineage>
        <taxon>Bacteria</taxon>
        <taxon>Bacillati</taxon>
        <taxon>Actinomycetota</taxon>
        <taxon>Actinomycetes</taxon>
        <taxon>Pseudonocardiales</taxon>
        <taxon>Pseudonocardiaceae</taxon>
        <taxon>Amycolatopsis</taxon>
    </lineage>
</organism>